<accession>A0A848FI68</accession>
<dbReference type="RefSeq" id="WP_169162871.1">
    <property type="nucleotide sequence ID" value="NZ_JABBFW010000025.1"/>
</dbReference>
<dbReference type="Proteomes" id="UP000574067">
    <property type="component" value="Unassembled WGS sequence"/>
</dbReference>
<gene>
    <name evidence="1" type="ORF">HHL10_23650</name>
</gene>
<name>A0A848FI68_9BURK</name>
<keyword evidence="2" id="KW-1185">Reference proteome</keyword>
<evidence type="ECO:0000313" key="2">
    <source>
        <dbReference type="Proteomes" id="UP000574067"/>
    </source>
</evidence>
<protein>
    <submittedName>
        <fullName evidence="1">Uncharacterized protein</fullName>
    </submittedName>
</protein>
<evidence type="ECO:0000313" key="1">
    <source>
        <dbReference type="EMBL" id="NML17969.1"/>
    </source>
</evidence>
<proteinExistence type="predicted"/>
<dbReference type="EMBL" id="JABBFW010000025">
    <property type="protein sequence ID" value="NML17969.1"/>
    <property type="molecule type" value="Genomic_DNA"/>
</dbReference>
<dbReference type="AlphaFoldDB" id="A0A848FI68"/>
<sequence>MTVTFERVTPGIALSGDEADRLKGEIGSQVEAMGLDAGSMARIQDFRDDRRNRRAVSYRVLSVEGRDVGVELVSMT</sequence>
<comment type="caution">
    <text evidence="1">The sequence shown here is derived from an EMBL/GenBank/DDBJ whole genome shotgun (WGS) entry which is preliminary data.</text>
</comment>
<reference evidence="1 2" key="1">
    <citation type="submission" date="2020-04" db="EMBL/GenBank/DDBJ databases">
        <title>Azohydromonas sp. isolated from soil.</title>
        <authorList>
            <person name="Dahal R.H."/>
        </authorList>
    </citation>
    <scope>NUCLEOTIDE SEQUENCE [LARGE SCALE GENOMIC DNA]</scope>
    <source>
        <strain evidence="1 2">G-1-1-14</strain>
    </source>
</reference>
<organism evidence="1 2">
    <name type="scientific">Azohydromonas caseinilytica</name>
    <dbReference type="NCBI Taxonomy" id="2728836"/>
    <lineage>
        <taxon>Bacteria</taxon>
        <taxon>Pseudomonadati</taxon>
        <taxon>Pseudomonadota</taxon>
        <taxon>Betaproteobacteria</taxon>
        <taxon>Burkholderiales</taxon>
        <taxon>Sphaerotilaceae</taxon>
        <taxon>Azohydromonas</taxon>
    </lineage>
</organism>